<dbReference type="PROSITE" id="PS00887">
    <property type="entry name" value="ILVD_EDD_2"/>
    <property type="match status" value="1"/>
</dbReference>
<dbReference type="FunFam" id="3.50.30.80:FF:000001">
    <property type="entry name" value="Dihydroxy-acid dehydratase"/>
    <property type="match status" value="1"/>
</dbReference>
<keyword evidence="10" id="KW-0100">Branched-chain amino acid biosynthesis</keyword>
<accession>A0AB34J8S5</accession>
<comment type="caution">
    <text evidence="19">The sequence shown here is derived from an EMBL/GenBank/DDBJ whole genome shotgun (WGS) entry which is preliminary data.</text>
</comment>
<dbReference type="GO" id="GO:0009082">
    <property type="term" value="P:branched-chain amino acid biosynthetic process"/>
    <property type="evidence" value="ECO:0007669"/>
    <property type="project" value="UniProtKB-KW"/>
</dbReference>
<dbReference type="Gene3D" id="3.50.30.80">
    <property type="entry name" value="IlvD/EDD C-terminal domain-like"/>
    <property type="match status" value="1"/>
</dbReference>
<evidence type="ECO:0000256" key="2">
    <source>
        <dbReference type="ARBA" id="ARBA00006486"/>
    </source>
</evidence>
<keyword evidence="20" id="KW-1185">Reference proteome</keyword>
<dbReference type="InterPro" id="IPR042096">
    <property type="entry name" value="Dihydro-acid_dehy_C"/>
</dbReference>
<sequence length="625" mass="66099">MTHALQRLLSRAPMRGGGGFTAAATRFCQTDNRGGIAGVGTFEAVLPDEAHSKAPNKYSAVITQRKTQGAGQAQLYATHISTIKDGMSKAQVGISSVWYEGNPCNMHLLDVAAVAKGYVEERGMVGLRFNSIGVSDGISNGTDGMAYSLQSRDLIADGIETVMGAQFYDANISIPGCDKNMPGCLMAMARVNRPAVMVYGGTIRAGCRPNMDEKLDIISAFQAYGEYVAGKKTDEERLSVVRSACPGPGACGGMYTANTMASAIEALGMAVPYSSSIPAWDPALNGGKGGIHAEKVDECRRAVIALEHCIKNDIKPRDIMTYKAFENAVRFVMVTGGSTNATIHLIAMARAAGVDLTLDDFKRISAETPFISNLKPSGKYVMEDLHAVGGTPAVLKYMLEKGYLHGDCLTVTGKTIAENIADLPGLKEGQDVIFTFEKPIKPTGHIAILEGNLAPEGSVGKITGKEGMRFQGPARCFDAEEEMMAAVSSDHASLRGCVIVIRYEGPKGGPGMKEMLNPTSIVMGAGLGQDVALVTDGRFSGGSHGFCVGHVAPEAQVGGPIALVKDGDIITIDATELTISVDVSDAEMAARRAKFVAPPYKYTRGTMHRYIKTVGSAKIGCVTDE</sequence>
<feature type="domain" description="Dihydroxy-acid/6-phosphogluconate dehydratase C-terminal" evidence="18">
    <location>
        <begin position="431"/>
        <end position="621"/>
    </location>
</feature>
<keyword evidence="3" id="KW-0028">Amino-acid biosynthesis</keyword>
<dbReference type="GO" id="GO:0008652">
    <property type="term" value="P:amino acid biosynthetic process"/>
    <property type="evidence" value="ECO:0007669"/>
    <property type="project" value="UniProtKB-KW"/>
</dbReference>
<feature type="domain" description="Dihydroxy-acid/6-phosphogluconate dehydratase N-terminal" evidence="17">
    <location>
        <begin position="89"/>
        <end position="419"/>
    </location>
</feature>
<keyword evidence="6" id="KW-0460">Magnesium</keyword>
<evidence type="ECO:0000256" key="4">
    <source>
        <dbReference type="ARBA" id="ARBA00022714"/>
    </source>
</evidence>
<evidence type="ECO:0000313" key="20">
    <source>
        <dbReference type="Proteomes" id="UP001515480"/>
    </source>
</evidence>
<evidence type="ECO:0000256" key="11">
    <source>
        <dbReference type="ARBA" id="ARBA00029304"/>
    </source>
</evidence>
<evidence type="ECO:0000259" key="17">
    <source>
        <dbReference type="Pfam" id="PF00920"/>
    </source>
</evidence>
<dbReference type="Pfam" id="PF00920">
    <property type="entry name" value="ILVD_EDD_N"/>
    <property type="match status" value="1"/>
</dbReference>
<evidence type="ECO:0000256" key="8">
    <source>
        <dbReference type="ARBA" id="ARBA00023014"/>
    </source>
</evidence>
<dbReference type="InterPro" id="IPR000581">
    <property type="entry name" value="ILV_EDD_N"/>
</dbReference>
<evidence type="ECO:0000256" key="12">
    <source>
        <dbReference type="ARBA" id="ARBA00029436"/>
    </source>
</evidence>
<keyword evidence="9" id="KW-0456">Lyase</keyword>
<dbReference type="EC" id="4.2.1.9" evidence="14"/>
<dbReference type="Pfam" id="PF24877">
    <property type="entry name" value="ILV_EDD_C"/>
    <property type="match status" value="1"/>
</dbReference>
<evidence type="ECO:0000256" key="10">
    <source>
        <dbReference type="ARBA" id="ARBA00023304"/>
    </source>
</evidence>
<dbReference type="SUPFAM" id="SSF143975">
    <property type="entry name" value="IlvD/EDD N-terminal domain-like"/>
    <property type="match status" value="1"/>
</dbReference>
<reference evidence="19 20" key="1">
    <citation type="journal article" date="2024" name="Science">
        <title>Giant polyketide synthase enzymes in the biosynthesis of giant marine polyether toxins.</title>
        <authorList>
            <person name="Fallon T.R."/>
            <person name="Shende V.V."/>
            <person name="Wierzbicki I.H."/>
            <person name="Pendleton A.L."/>
            <person name="Watervoot N.F."/>
            <person name="Auber R.P."/>
            <person name="Gonzalez D.J."/>
            <person name="Wisecaver J.H."/>
            <person name="Moore B.S."/>
        </authorList>
    </citation>
    <scope>NUCLEOTIDE SEQUENCE [LARGE SCALE GENOMIC DNA]</scope>
    <source>
        <strain evidence="19 20">12B1</strain>
    </source>
</reference>
<name>A0AB34J8S5_PRYPA</name>
<evidence type="ECO:0000259" key="18">
    <source>
        <dbReference type="Pfam" id="PF24877"/>
    </source>
</evidence>
<keyword evidence="8" id="KW-0411">Iron-sulfur</keyword>
<organism evidence="19 20">
    <name type="scientific">Prymnesium parvum</name>
    <name type="common">Toxic golden alga</name>
    <dbReference type="NCBI Taxonomy" id="97485"/>
    <lineage>
        <taxon>Eukaryota</taxon>
        <taxon>Haptista</taxon>
        <taxon>Haptophyta</taxon>
        <taxon>Prymnesiophyceae</taxon>
        <taxon>Prymnesiales</taxon>
        <taxon>Prymnesiaceae</taxon>
        <taxon>Prymnesium</taxon>
    </lineage>
</organism>
<comment type="similarity">
    <text evidence="2">Belongs to the IlvD/Edd family.</text>
</comment>
<comment type="pathway">
    <text evidence="13">Amino-acid biosynthesis; L-isoleucine biosynthesis; L-isoleucine from 2-oxobutanoate: step 3/4.</text>
</comment>
<evidence type="ECO:0000313" key="19">
    <source>
        <dbReference type="EMBL" id="KAL1515699.1"/>
    </source>
</evidence>
<evidence type="ECO:0000256" key="6">
    <source>
        <dbReference type="ARBA" id="ARBA00022842"/>
    </source>
</evidence>
<protein>
    <recommendedName>
        <fullName evidence="14">dihydroxy-acid dehydratase</fullName>
        <ecNumber evidence="14">4.2.1.9</ecNumber>
    </recommendedName>
</protein>
<evidence type="ECO:0000256" key="7">
    <source>
        <dbReference type="ARBA" id="ARBA00023004"/>
    </source>
</evidence>
<dbReference type="InterPro" id="IPR056740">
    <property type="entry name" value="ILV_EDD_C"/>
</dbReference>
<dbReference type="GO" id="GO:0046872">
    <property type="term" value="F:metal ion binding"/>
    <property type="evidence" value="ECO:0007669"/>
    <property type="project" value="UniProtKB-KW"/>
</dbReference>
<dbReference type="InterPro" id="IPR037237">
    <property type="entry name" value="IlvD/EDD_N"/>
</dbReference>
<dbReference type="GO" id="GO:0051537">
    <property type="term" value="F:2 iron, 2 sulfur cluster binding"/>
    <property type="evidence" value="ECO:0007669"/>
    <property type="project" value="UniProtKB-KW"/>
</dbReference>
<dbReference type="NCBIfam" id="TIGR00110">
    <property type="entry name" value="ilvD"/>
    <property type="match status" value="1"/>
</dbReference>
<evidence type="ECO:0000256" key="14">
    <source>
        <dbReference type="ARBA" id="ARBA00029490"/>
    </source>
</evidence>
<proteinExistence type="inferred from homology"/>
<dbReference type="SUPFAM" id="SSF52016">
    <property type="entry name" value="LeuD/IlvD-like"/>
    <property type="match status" value="1"/>
</dbReference>
<dbReference type="InterPro" id="IPR050165">
    <property type="entry name" value="DHAD_IlvD/Edd"/>
</dbReference>
<dbReference type="Proteomes" id="UP001515480">
    <property type="component" value="Unassembled WGS sequence"/>
</dbReference>
<comment type="pathway">
    <text evidence="12">Amino-acid biosynthesis; L-valine biosynthesis; L-valine from pyruvate: step 3/4.</text>
</comment>
<comment type="catalytic activity">
    <reaction evidence="16">
        <text>(2R,3R)-2,3-dihydroxy-3-methylpentanoate = (S)-3-methyl-2-oxopentanoate + H2O</text>
        <dbReference type="Rhea" id="RHEA:27694"/>
        <dbReference type="ChEBI" id="CHEBI:15377"/>
        <dbReference type="ChEBI" id="CHEBI:35146"/>
        <dbReference type="ChEBI" id="CHEBI:49258"/>
        <dbReference type="EC" id="4.2.1.9"/>
    </reaction>
    <physiologicalReaction direction="left-to-right" evidence="16">
        <dbReference type="Rhea" id="RHEA:27695"/>
    </physiologicalReaction>
</comment>
<evidence type="ECO:0000256" key="9">
    <source>
        <dbReference type="ARBA" id="ARBA00023239"/>
    </source>
</evidence>
<dbReference type="PROSITE" id="PS00886">
    <property type="entry name" value="ILVD_EDD_1"/>
    <property type="match status" value="1"/>
</dbReference>
<comment type="cofactor">
    <cofactor evidence="1">
        <name>Mg(2+)</name>
        <dbReference type="ChEBI" id="CHEBI:18420"/>
    </cofactor>
</comment>
<keyword evidence="7" id="KW-0408">Iron</keyword>
<evidence type="ECO:0000256" key="1">
    <source>
        <dbReference type="ARBA" id="ARBA00001946"/>
    </source>
</evidence>
<dbReference type="NCBIfam" id="NF002068">
    <property type="entry name" value="PRK00911.1"/>
    <property type="match status" value="1"/>
</dbReference>
<dbReference type="EMBL" id="JBGBPQ010000011">
    <property type="protein sequence ID" value="KAL1515699.1"/>
    <property type="molecule type" value="Genomic_DNA"/>
</dbReference>
<evidence type="ECO:0000256" key="5">
    <source>
        <dbReference type="ARBA" id="ARBA00022723"/>
    </source>
</evidence>
<dbReference type="InterPro" id="IPR020558">
    <property type="entry name" value="DiOHA_6PGluconate_deHydtase_CS"/>
</dbReference>
<dbReference type="PANTHER" id="PTHR21000">
    <property type="entry name" value="DIHYDROXY-ACID DEHYDRATASE DAD"/>
    <property type="match status" value="1"/>
</dbReference>
<evidence type="ECO:0000256" key="3">
    <source>
        <dbReference type="ARBA" id="ARBA00022605"/>
    </source>
</evidence>
<comment type="catalytic activity">
    <reaction evidence="11">
        <text>(2R)-2,3-dihydroxy-3-methylbutanoate = 3-methyl-2-oxobutanoate + H2O</text>
        <dbReference type="Rhea" id="RHEA:24809"/>
        <dbReference type="ChEBI" id="CHEBI:11851"/>
        <dbReference type="ChEBI" id="CHEBI:15377"/>
        <dbReference type="ChEBI" id="CHEBI:49072"/>
        <dbReference type="EC" id="4.2.1.9"/>
    </reaction>
    <physiologicalReaction direction="left-to-right" evidence="11">
        <dbReference type="Rhea" id="RHEA:24810"/>
    </physiologicalReaction>
</comment>
<dbReference type="GO" id="GO:0004160">
    <property type="term" value="F:dihydroxy-acid dehydratase activity"/>
    <property type="evidence" value="ECO:0007669"/>
    <property type="project" value="UniProtKB-EC"/>
</dbReference>
<dbReference type="PANTHER" id="PTHR21000:SF5">
    <property type="entry name" value="DIHYDROXY-ACID DEHYDRATASE, MITOCHONDRIAL"/>
    <property type="match status" value="1"/>
</dbReference>
<keyword evidence="4" id="KW-0001">2Fe-2S</keyword>
<dbReference type="AlphaFoldDB" id="A0AB34J8S5"/>
<evidence type="ECO:0000256" key="13">
    <source>
        <dbReference type="ARBA" id="ARBA00029437"/>
    </source>
</evidence>
<gene>
    <name evidence="19" type="ORF">AB1Y20_002316</name>
</gene>
<evidence type="ECO:0000256" key="15">
    <source>
        <dbReference type="ARBA" id="ARBA00034078"/>
    </source>
</evidence>
<comment type="cofactor">
    <cofactor evidence="15">
        <name>[2Fe-2S] cluster</name>
        <dbReference type="ChEBI" id="CHEBI:190135"/>
    </cofactor>
</comment>
<evidence type="ECO:0000256" key="16">
    <source>
        <dbReference type="ARBA" id="ARBA00052865"/>
    </source>
</evidence>
<keyword evidence="5" id="KW-0479">Metal-binding</keyword>
<dbReference type="InterPro" id="IPR004404">
    <property type="entry name" value="DihydroxyA_deHydtase"/>
</dbReference>